<dbReference type="eggNOG" id="KOG3020">
    <property type="taxonomic scope" value="Eukaryota"/>
</dbReference>
<evidence type="ECO:0000256" key="3">
    <source>
        <dbReference type="ARBA" id="ARBA00021132"/>
    </source>
</evidence>
<name>A0A0W0FLI8_MONRR</name>
<feature type="compositionally biased region" description="Low complexity" evidence="9">
    <location>
        <begin position="38"/>
        <end position="54"/>
    </location>
</feature>
<dbReference type="InterPro" id="IPR001680">
    <property type="entry name" value="WD40_rpt"/>
</dbReference>
<evidence type="ECO:0000256" key="9">
    <source>
        <dbReference type="SAM" id="MobiDB-lite"/>
    </source>
</evidence>
<organism evidence="10 11">
    <name type="scientific">Moniliophthora roreri</name>
    <name type="common">Frosty pod rot fungus</name>
    <name type="synonym">Monilia roreri</name>
    <dbReference type="NCBI Taxonomy" id="221103"/>
    <lineage>
        <taxon>Eukaryota</taxon>
        <taxon>Fungi</taxon>
        <taxon>Dikarya</taxon>
        <taxon>Basidiomycota</taxon>
        <taxon>Agaricomycotina</taxon>
        <taxon>Agaricomycetes</taxon>
        <taxon>Agaricomycetidae</taxon>
        <taxon>Agaricales</taxon>
        <taxon>Marasmiineae</taxon>
        <taxon>Marasmiaceae</taxon>
        <taxon>Moniliophthora</taxon>
    </lineage>
</organism>
<dbReference type="InterPro" id="IPR050853">
    <property type="entry name" value="WD_repeat_DNA-damage-binding"/>
</dbReference>
<feature type="compositionally biased region" description="Acidic residues" evidence="9">
    <location>
        <begin position="226"/>
        <end position="237"/>
    </location>
</feature>
<dbReference type="PROSITE" id="PS50082">
    <property type="entry name" value="WD_REPEATS_2"/>
    <property type="match status" value="1"/>
</dbReference>
<evidence type="ECO:0000256" key="8">
    <source>
        <dbReference type="PROSITE-ProRule" id="PRU00221"/>
    </source>
</evidence>
<feature type="compositionally biased region" description="Polar residues" evidence="9">
    <location>
        <begin position="134"/>
        <end position="149"/>
    </location>
</feature>
<feature type="region of interest" description="Disordered" evidence="9">
    <location>
        <begin position="35"/>
        <end position="150"/>
    </location>
</feature>
<feature type="repeat" description="WD" evidence="8">
    <location>
        <begin position="418"/>
        <end position="449"/>
    </location>
</feature>
<evidence type="ECO:0000256" key="6">
    <source>
        <dbReference type="ARBA" id="ARBA00022763"/>
    </source>
</evidence>
<keyword evidence="7" id="KW-0238">DNA-binding</keyword>
<evidence type="ECO:0000256" key="2">
    <source>
        <dbReference type="ARBA" id="ARBA00020027"/>
    </source>
</evidence>
<accession>A0A0W0FLI8</accession>
<dbReference type="Gene3D" id="3.20.20.140">
    <property type="entry name" value="Metal-dependent hydrolases"/>
    <property type="match status" value="1"/>
</dbReference>
<dbReference type="PROSITE" id="PS00678">
    <property type="entry name" value="WD_REPEATS_1"/>
    <property type="match status" value="1"/>
</dbReference>
<dbReference type="GO" id="GO:0016788">
    <property type="term" value="F:hydrolase activity, acting on ester bonds"/>
    <property type="evidence" value="ECO:0007669"/>
    <property type="project" value="InterPro"/>
</dbReference>
<dbReference type="GO" id="GO:0006974">
    <property type="term" value="P:DNA damage response"/>
    <property type="evidence" value="ECO:0007669"/>
    <property type="project" value="UniProtKB-KW"/>
</dbReference>
<dbReference type="PANTHER" id="PTHR14773">
    <property type="entry name" value="WD REPEAT-CONTAINING PROTEIN 76"/>
    <property type="match status" value="1"/>
</dbReference>
<evidence type="ECO:0000256" key="4">
    <source>
        <dbReference type="ARBA" id="ARBA00022574"/>
    </source>
</evidence>
<comment type="similarity">
    <text evidence="1">Belongs to the WD repeat DDB2/WDR76 family.</text>
</comment>
<feature type="compositionally biased region" description="Basic and acidic residues" evidence="9">
    <location>
        <begin position="89"/>
        <end position="128"/>
    </location>
</feature>
<dbReference type="EMBL" id="LATX01001869">
    <property type="protein sequence ID" value="KTB37190.1"/>
    <property type="molecule type" value="Genomic_DNA"/>
</dbReference>
<gene>
    <name evidence="10" type="ORF">WG66_10360</name>
</gene>
<dbReference type="InterPro" id="IPR036322">
    <property type="entry name" value="WD40_repeat_dom_sf"/>
</dbReference>
<dbReference type="SUPFAM" id="SSF50978">
    <property type="entry name" value="WD40 repeat-like"/>
    <property type="match status" value="1"/>
</dbReference>
<dbReference type="Pfam" id="PF01026">
    <property type="entry name" value="TatD_DNase"/>
    <property type="match status" value="1"/>
</dbReference>
<evidence type="ECO:0000313" key="10">
    <source>
        <dbReference type="EMBL" id="KTB37190.1"/>
    </source>
</evidence>
<keyword evidence="5" id="KW-0677">Repeat</keyword>
<reference evidence="10 11" key="1">
    <citation type="submission" date="2015-12" db="EMBL/GenBank/DDBJ databases">
        <title>Draft genome sequence of Moniliophthora roreri, the causal agent of frosty pod rot of cacao.</title>
        <authorList>
            <person name="Aime M.C."/>
            <person name="Diaz-Valderrama J.R."/>
            <person name="Kijpornyongpan T."/>
            <person name="Phillips-Mora W."/>
        </authorList>
    </citation>
    <scope>NUCLEOTIDE SEQUENCE [LARGE SCALE GENOMIC DNA]</scope>
    <source>
        <strain evidence="10 11">MCA 2952</strain>
    </source>
</reference>
<keyword evidence="6" id="KW-0227">DNA damage</keyword>
<dbReference type="InterPro" id="IPR015943">
    <property type="entry name" value="WD40/YVTN_repeat-like_dom_sf"/>
</dbReference>
<evidence type="ECO:0000256" key="5">
    <source>
        <dbReference type="ARBA" id="ARBA00022737"/>
    </source>
</evidence>
<dbReference type="InterPro" id="IPR032466">
    <property type="entry name" value="Metal_Hydrolase"/>
</dbReference>
<dbReference type="InterPro" id="IPR001130">
    <property type="entry name" value="TatD-like"/>
</dbReference>
<evidence type="ECO:0000313" key="11">
    <source>
        <dbReference type="Proteomes" id="UP000054988"/>
    </source>
</evidence>
<dbReference type="Pfam" id="PF00400">
    <property type="entry name" value="WD40"/>
    <property type="match status" value="1"/>
</dbReference>
<dbReference type="GO" id="GO:0005634">
    <property type="term" value="C:nucleus"/>
    <property type="evidence" value="ECO:0007669"/>
    <property type="project" value="TreeGrafter"/>
</dbReference>
<dbReference type="InterPro" id="IPR019775">
    <property type="entry name" value="WD40_repeat_CS"/>
</dbReference>
<evidence type="ECO:0000256" key="1">
    <source>
        <dbReference type="ARBA" id="ARBA00005434"/>
    </source>
</evidence>
<dbReference type="Gene3D" id="2.130.10.10">
    <property type="entry name" value="YVTN repeat-like/Quinoprotein amine dehydrogenase"/>
    <property type="match status" value="1"/>
</dbReference>
<dbReference type="SUPFAM" id="SSF51556">
    <property type="entry name" value="Metallo-dependent hydrolases"/>
    <property type="match status" value="1"/>
</dbReference>
<dbReference type="PANTHER" id="PTHR14773:SF0">
    <property type="entry name" value="WD REPEAT-CONTAINING PROTEIN 76"/>
    <property type="match status" value="1"/>
</dbReference>
<dbReference type="PROSITE" id="PS50294">
    <property type="entry name" value="WD_REPEATS_REGION"/>
    <property type="match status" value="1"/>
</dbReference>
<proteinExistence type="inferred from homology"/>
<comment type="caution">
    <text evidence="10">The sequence shown here is derived from an EMBL/GenBank/DDBJ whole genome shotgun (WGS) entry which is preliminary data.</text>
</comment>
<dbReference type="GO" id="GO:0003677">
    <property type="term" value="F:DNA binding"/>
    <property type="evidence" value="ECO:0007669"/>
    <property type="project" value="UniProtKB-KW"/>
</dbReference>
<keyword evidence="4 8" id="KW-0853">WD repeat</keyword>
<protein>
    <recommendedName>
        <fullName evidence="3">DNA damage-binding protein CMR1</fullName>
    </recommendedName>
    <alternativeName>
        <fullName evidence="2">DNA damage-binding protein cmr1</fullName>
    </alternativeName>
</protein>
<dbReference type="SMART" id="SM00320">
    <property type="entry name" value="WD40"/>
    <property type="match status" value="5"/>
</dbReference>
<dbReference type="AlphaFoldDB" id="A0A0W0FLI8"/>
<dbReference type="GO" id="GO:2000001">
    <property type="term" value="P:regulation of DNA damage checkpoint"/>
    <property type="evidence" value="ECO:0007669"/>
    <property type="project" value="TreeGrafter"/>
</dbReference>
<dbReference type="eggNOG" id="KOG4328">
    <property type="taxonomic scope" value="Eukaryota"/>
</dbReference>
<evidence type="ECO:0000256" key="7">
    <source>
        <dbReference type="ARBA" id="ARBA00023125"/>
    </source>
</evidence>
<dbReference type="Proteomes" id="UP000054988">
    <property type="component" value="Unassembled WGS sequence"/>
</dbReference>
<dbReference type="CDD" id="cd01310">
    <property type="entry name" value="TatD_DNAse"/>
    <property type="match status" value="1"/>
</dbReference>
<sequence length="958" mass="108946">MPQFSEYELEREANIARNRALLEQLELKQAVEELGLSKPKAPAPKTKVKPIQPNKKVKKEKEVEAPRRQSARLRNVIDPNESPEKKRKREAEIEERRAKEAEERIEAEEKARLAKRPRHDDLELKTLTEDDPDSANSLATQLQNVSQQPRRAGSVNVFAYDDDKRHEREVADLRKKLQNLKVMSRAKVTQDRIYSATYHPEPTKDLIFFGDKHGQLGIWDARAPQDEVDDDDDDEGNSEDREGGKYWRLQVHWPATSKSSISSVKLDPADSHTVFTSSYDCTIRSLSFTTGVSREILSSDDNLITSIDLPPTGHEMWVSDAAGGLTHLDLRQPKSRARWYGLSDQKIGCVSVNPTQPHFLVTSSLSRSMKIWDARKLQTLTPKGKTSSDVPIEFNFETVEKHTESKNGIGCLRAEWRHDKSVSSAYWDPRGRSIVSTCYDDALRIWDFDPVKTFDKTGTFPSSRPLHRIRHDCQTGRWLTVFRAQWNSNPDVYPHFTIGNMQHSLDLYSYKGELITKLSDKSKITAVQAVTCSHPSIVERVVSGNASGRCVLWAPEDSFTTVLMDSHQYQYESQRSLVTSGQTRSSTCNDSLGNSLRMLRVFFKPCASQLFHPHPHRFVRPFATVHNRHTTRKMGKKKSPSVPETALLLPARSEAQSIVDTHTHLASTFEAYRHKYKDGQYETVFDFVKGMYEGKKVEAIVDVWCEAPVRSLWKEFADSALSEEDRKMKWGGLEYWFVMGVHPHESKNYTDDVEQEILEAMKHPRCVGWGEIGLDYHYDLSPRDVQRTVFTRQLEHAVRLGKPLTIHTREADADTERILKQVVPKDHPIHIHCFTDTPEFAQRLLDHFPNLYIGITGVITYSTNLNTAEAVRQMGPHSLRIVLETDAPYMVPSNIYSSLPSLSGARLPLSHSAMIPWTTDFVSDILNGKAEGGDAASACNSETVLKVGRENARKMYGI</sequence>
<feature type="region of interest" description="Disordered" evidence="9">
    <location>
        <begin position="222"/>
        <end position="244"/>
    </location>
</feature>